<evidence type="ECO:0000256" key="1">
    <source>
        <dbReference type="ARBA" id="ARBA00022679"/>
    </source>
</evidence>
<gene>
    <name evidence="2" type="ORF">NF348_09865</name>
</gene>
<organism evidence="2 3">
    <name type="scientific">Devosia ureilytica</name>
    <dbReference type="NCBI Taxonomy" id="2952754"/>
    <lineage>
        <taxon>Bacteria</taxon>
        <taxon>Pseudomonadati</taxon>
        <taxon>Pseudomonadota</taxon>
        <taxon>Alphaproteobacteria</taxon>
        <taxon>Hyphomicrobiales</taxon>
        <taxon>Devosiaceae</taxon>
        <taxon>Devosia</taxon>
    </lineage>
</organism>
<dbReference type="InterPro" id="IPR051706">
    <property type="entry name" value="Glycosyltransferase_domain"/>
</dbReference>
<comment type="caution">
    <text evidence="2">The sequence shown here is derived from an EMBL/GenBank/DDBJ whole genome shotgun (WGS) entry which is preliminary data.</text>
</comment>
<accession>A0A9Q4FT02</accession>
<dbReference type="Proteomes" id="UP001060275">
    <property type="component" value="Unassembled WGS sequence"/>
</dbReference>
<dbReference type="EMBL" id="JAMWDU010000003">
    <property type="protein sequence ID" value="MCP8887410.1"/>
    <property type="molecule type" value="Genomic_DNA"/>
</dbReference>
<dbReference type="InterPro" id="IPR007577">
    <property type="entry name" value="GlycoTrfase_DXD_sugar-bd_CS"/>
</dbReference>
<dbReference type="Pfam" id="PF04488">
    <property type="entry name" value="Gly_transf_sug"/>
    <property type="match status" value="1"/>
</dbReference>
<dbReference type="GO" id="GO:0051999">
    <property type="term" value="P:mannosyl-inositol phosphorylceramide biosynthetic process"/>
    <property type="evidence" value="ECO:0007669"/>
    <property type="project" value="TreeGrafter"/>
</dbReference>
<dbReference type="PANTHER" id="PTHR32385">
    <property type="entry name" value="MANNOSYL PHOSPHORYLINOSITOL CERAMIDE SYNTHASE"/>
    <property type="match status" value="1"/>
</dbReference>
<dbReference type="InterPro" id="IPR029044">
    <property type="entry name" value="Nucleotide-diphossugar_trans"/>
</dbReference>
<dbReference type="PANTHER" id="PTHR32385:SF15">
    <property type="entry name" value="INOSITOL PHOSPHOCERAMIDE MANNOSYLTRANSFERASE 1"/>
    <property type="match status" value="1"/>
</dbReference>
<evidence type="ECO:0000313" key="2">
    <source>
        <dbReference type="EMBL" id="MCP8887410.1"/>
    </source>
</evidence>
<reference evidence="2" key="1">
    <citation type="submission" date="2022-06" db="EMBL/GenBank/DDBJ databases">
        <title>Devosia sp. XJ19-45 genome assembly.</title>
        <authorList>
            <person name="Li B."/>
            <person name="Cai M."/>
            <person name="Nie G."/>
            <person name="Li W."/>
        </authorList>
    </citation>
    <scope>NUCLEOTIDE SEQUENCE</scope>
    <source>
        <strain evidence="2">XJ19-45</strain>
    </source>
</reference>
<dbReference type="SUPFAM" id="SSF53448">
    <property type="entry name" value="Nucleotide-diphospho-sugar transferases"/>
    <property type="match status" value="1"/>
</dbReference>
<dbReference type="RefSeq" id="WP_254674487.1">
    <property type="nucleotide sequence ID" value="NZ_JAMWDU010000003.1"/>
</dbReference>
<evidence type="ECO:0000313" key="3">
    <source>
        <dbReference type="Proteomes" id="UP001060275"/>
    </source>
</evidence>
<proteinExistence type="predicted"/>
<keyword evidence="1" id="KW-0808">Transferase</keyword>
<dbReference type="GO" id="GO:0016020">
    <property type="term" value="C:membrane"/>
    <property type="evidence" value="ECO:0007669"/>
    <property type="project" value="GOC"/>
</dbReference>
<sequence length="487" mass="53921">MTIPKILHFTWKTKTLTRFAQKIWDDWARTHPDWEMRLWDDADIRALVADHYPAHLATFDGYPSGIFRADAFRFFVLHKFGGVYADLDVVPKGRIDRLCKESACFVGAEPEIHVEENDGRYRGMPFVLCNAFMGSEPGHPFWQRCLDAMARCSASSDVVDATGPRFVHGVAMCAPKTERPDALLPNLWSPLSGWGRHCPTSEAYADAVAAECRVIGRGEPALVSHLWRNSWFMPVFYKGPQFWKLPNKLQWWWRARRNPALSGTVFPAPSRSYADQRIAVPAELPNLHLAVDLTHGQAVMPVLDRLSYPADKLTIATYGGEAPGEPAARHNAMLAASQGKGHCVLVDGRLTSIPPGVLEAMVGCGRDVVTVDVVGVDGADRNDATLLYNADIFKALYRAGAREHAVALQASRNALPLLDFRYLNVTPMTVVGTDLLLVREQVVAAGVRFAETPYKYHRGAGGFALMARDRGFEVAALPSVTVVTERI</sequence>
<name>A0A9Q4FT02_9HYPH</name>
<dbReference type="Gene3D" id="3.90.550.10">
    <property type="entry name" value="Spore Coat Polysaccharide Biosynthesis Protein SpsA, Chain A"/>
    <property type="match status" value="1"/>
</dbReference>
<dbReference type="GO" id="GO:0000030">
    <property type="term" value="F:mannosyltransferase activity"/>
    <property type="evidence" value="ECO:0007669"/>
    <property type="project" value="TreeGrafter"/>
</dbReference>
<keyword evidence="3" id="KW-1185">Reference proteome</keyword>
<dbReference type="Gene3D" id="3.90.550.20">
    <property type="match status" value="1"/>
</dbReference>
<evidence type="ECO:0008006" key="4">
    <source>
        <dbReference type="Google" id="ProtNLM"/>
    </source>
</evidence>
<dbReference type="AlphaFoldDB" id="A0A9Q4FT02"/>
<protein>
    <recommendedName>
        <fullName evidence="4">Glycosyl transferase</fullName>
    </recommendedName>
</protein>